<name>A0ABS4F712_9BACL</name>
<dbReference type="EC" id="3.1.3.25" evidence="1"/>
<reference evidence="1 2" key="1">
    <citation type="submission" date="2021-03" db="EMBL/GenBank/DDBJ databases">
        <title>Genomic Encyclopedia of Type Strains, Phase IV (KMG-IV): sequencing the most valuable type-strain genomes for metagenomic binning, comparative biology and taxonomic classification.</title>
        <authorList>
            <person name="Goeker M."/>
        </authorList>
    </citation>
    <scope>NUCLEOTIDE SEQUENCE [LARGE SCALE GENOMIC DNA]</scope>
    <source>
        <strain evidence="1 2">DSM 15596</strain>
    </source>
</reference>
<organism evidence="1 2">
    <name type="scientific">Paenibacillus lactis</name>
    <dbReference type="NCBI Taxonomy" id="228574"/>
    <lineage>
        <taxon>Bacteria</taxon>
        <taxon>Bacillati</taxon>
        <taxon>Bacillota</taxon>
        <taxon>Bacilli</taxon>
        <taxon>Bacillales</taxon>
        <taxon>Paenibacillaceae</taxon>
        <taxon>Paenibacillus</taxon>
    </lineage>
</organism>
<dbReference type="GO" id="GO:0052834">
    <property type="term" value="F:inositol monophosphate phosphatase activity"/>
    <property type="evidence" value="ECO:0007669"/>
    <property type="project" value="UniProtKB-EC"/>
</dbReference>
<dbReference type="Pfam" id="PF00459">
    <property type="entry name" value="Inositol_P"/>
    <property type="match status" value="1"/>
</dbReference>
<dbReference type="PANTHER" id="PTHR20854">
    <property type="entry name" value="INOSITOL MONOPHOSPHATASE"/>
    <property type="match status" value="1"/>
</dbReference>
<dbReference type="Proteomes" id="UP000706926">
    <property type="component" value="Unassembled WGS sequence"/>
</dbReference>
<dbReference type="InterPro" id="IPR000760">
    <property type="entry name" value="Inositol_monophosphatase-like"/>
</dbReference>
<keyword evidence="2" id="KW-1185">Reference proteome</keyword>
<dbReference type="GeneID" id="95402968"/>
<dbReference type="Gene3D" id="3.40.190.80">
    <property type="match status" value="1"/>
</dbReference>
<evidence type="ECO:0000313" key="2">
    <source>
        <dbReference type="Proteomes" id="UP000706926"/>
    </source>
</evidence>
<gene>
    <name evidence="1" type="ORF">J2Z18_000929</name>
</gene>
<dbReference type="PRINTS" id="PR00377">
    <property type="entry name" value="IMPHPHTASES"/>
</dbReference>
<keyword evidence="1" id="KW-0378">Hydrolase</keyword>
<sequence length="265" mass="28585">MIHVDPHAIGAILAQVGEELLEEYGGLAPAASREQLIERFADANGWAERRIRQAVNEIHPGLPWSDAELDAARQGSPEYGDAYWVLDPIDGAVHLHQGFGFWAISLCLIREGVAVFSAVYDAGRRELFHAVRGEGAYLNGERIRVSAKTGLADALLLTAPPNKVEVEPENVKLTAWSVGKLLPECTALRMLGSVALQMAYVACGRMDAYWEFGREIYDWLAGALLIEEAGGCVSDVDGSPFTWGTSGVVAGPDALRDKIVTVLAG</sequence>
<dbReference type="EMBL" id="JAGGKI010000002">
    <property type="protein sequence ID" value="MBP1891857.1"/>
    <property type="molecule type" value="Genomic_DNA"/>
</dbReference>
<dbReference type="RefSeq" id="WP_007130624.1">
    <property type="nucleotide sequence ID" value="NZ_BOSA01000001.1"/>
</dbReference>
<proteinExistence type="predicted"/>
<comment type="caution">
    <text evidence="1">The sequence shown here is derived from an EMBL/GenBank/DDBJ whole genome shotgun (WGS) entry which is preliminary data.</text>
</comment>
<dbReference type="PANTHER" id="PTHR20854:SF4">
    <property type="entry name" value="INOSITOL-1-MONOPHOSPHATASE-RELATED"/>
    <property type="match status" value="1"/>
</dbReference>
<dbReference type="Gene3D" id="3.30.540.10">
    <property type="entry name" value="Fructose-1,6-Bisphosphatase, subunit A, domain 1"/>
    <property type="match status" value="1"/>
</dbReference>
<dbReference type="SUPFAM" id="SSF56655">
    <property type="entry name" value="Carbohydrate phosphatase"/>
    <property type="match status" value="1"/>
</dbReference>
<evidence type="ECO:0000313" key="1">
    <source>
        <dbReference type="EMBL" id="MBP1891857.1"/>
    </source>
</evidence>
<protein>
    <submittedName>
        <fullName evidence="1">Myo-inositol-1(Or 4)-monophosphatase</fullName>
        <ecNumber evidence="1">3.1.3.25</ecNumber>
    </submittedName>
</protein>
<accession>A0ABS4F712</accession>